<dbReference type="EMBL" id="LYOS01000002">
    <property type="protein sequence ID" value="OFV68083.1"/>
    <property type="molecule type" value="Genomic_DNA"/>
</dbReference>
<sequence length="166" mass="19251">MDLVLRGTIIRKNIKFTKAESPDFTIHTENKNIFIECGSAHLSKPKLGDIKYKIYSVINKKSSKPYCDPTTALFIDITNIYYNSLINEILVERDEIREDVKNALEHTQFGNVILFAYILNKDLNRFESVYIRIDNKNTEETLLNFLNDGYPFSEHTVYNFAIPSDS</sequence>
<dbReference type="Proteomes" id="UP000186940">
    <property type="component" value="Unassembled WGS sequence"/>
</dbReference>
<dbReference type="AlphaFoldDB" id="A0A1F2PA29"/>
<comment type="caution">
    <text evidence="1">The sequence shown here is derived from an EMBL/GenBank/DDBJ whole genome shotgun (WGS) entry which is preliminary data.</text>
</comment>
<protein>
    <submittedName>
        <fullName evidence="1">Uncharacterized protein</fullName>
    </submittedName>
</protein>
<gene>
    <name evidence="1" type="ORF">SCAL_000723</name>
</gene>
<evidence type="ECO:0000313" key="1">
    <source>
        <dbReference type="EMBL" id="OFV68083.1"/>
    </source>
</evidence>
<accession>A0A1F2PA29</accession>
<name>A0A1F2PA29_9EURY</name>
<keyword evidence="2" id="KW-1185">Reference proteome</keyword>
<dbReference type="STRING" id="1838285.SCAL_000723"/>
<organism evidence="1 2">
    <name type="scientific">Candidatus Syntropharchaeum caldarium</name>
    <dbReference type="NCBI Taxonomy" id="1838285"/>
    <lineage>
        <taxon>Archaea</taxon>
        <taxon>Methanobacteriati</taxon>
        <taxon>Methanobacteriota</taxon>
        <taxon>Stenosarchaea group</taxon>
        <taxon>Methanomicrobia</taxon>
        <taxon>Methanosarcinales</taxon>
        <taxon>ANME-2 cluster</taxon>
        <taxon>Candidatus Syntropharchaeum</taxon>
    </lineage>
</organism>
<evidence type="ECO:0000313" key="2">
    <source>
        <dbReference type="Proteomes" id="UP000186940"/>
    </source>
</evidence>
<proteinExistence type="predicted"/>
<reference evidence="1" key="1">
    <citation type="submission" date="2016-05" db="EMBL/GenBank/DDBJ databases">
        <title>Microbial consortia oxidize butane by reversing methanogenesis.</title>
        <authorList>
            <person name="Laso-Perez R."/>
            <person name="Richter M."/>
            <person name="Wegener G."/>
            <person name="Musat F."/>
        </authorList>
    </citation>
    <scope>NUCLEOTIDE SEQUENCE [LARGE SCALE GENOMIC DNA]</scope>
    <source>
        <strain evidence="1">BOX2</strain>
    </source>
</reference>